<sequence>VCRNFKFISELLLLSLNQTRNIFLGCTTFLLLIRITFEPQLIGTFVVSSIVDLLCNNADYDKEFIRIHLVTVLITINNQDNYYCCFGGNCLTGTESGVWMLLWSKLENVIQLELNLKHLSLKRVNFFLLGEIHLAIMLITIKNPDIIVAVLEAVVQLELILEALRLFLKKLEDVPILQLNLKHRISSVMGWKLISAGYDKESRHCYRCFEGCYSTGTESREWRLFWKKLEDKELKAVALLELNQKRVNFFFGRNSFRINASYNRETRHYYYCFGGCYSTGTESGALRLFWSKLGDDSLNNNANLGKGPKCFFLFLFTMLQVEILKNSFSISANYVKESSFVCFFCLDLLRYNLDIIIVVLEAIVQLKRNLEHESFSERNWRLLLLLYWSRIRSVDVLLEKTGKCGFTGAESKTCKLFLLEGHYLELMLVTIKNPGMFFCFDLLRYSLDIIIIVLEAVVQLEQNLEHESFSERNWRLTESGEWGFISEELGTVAVLEQNQEHRMITSGLGLKDGNSSVMQCRIIETVSETRMFSRNRLGAVVLLRPNLNMAVSLEQTGSCGLY</sequence>
<dbReference type="WBParaSite" id="TCONS_00016003.p1">
    <property type="protein sequence ID" value="TCONS_00016003.p1"/>
    <property type="gene ID" value="XLOC_010545"/>
</dbReference>
<accession>A0AAF5DPG4</accession>
<evidence type="ECO:0000313" key="2">
    <source>
        <dbReference type="WBParaSite" id="TCONS_00016003.p1"/>
    </source>
</evidence>
<keyword evidence="1" id="KW-1185">Reference proteome</keyword>
<name>A0AAF5DPG4_STRER</name>
<dbReference type="Proteomes" id="UP000035681">
    <property type="component" value="Unplaced"/>
</dbReference>
<dbReference type="AlphaFoldDB" id="A0AAF5DPG4"/>
<reference evidence="2" key="1">
    <citation type="submission" date="2024-02" db="UniProtKB">
        <authorList>
            <consortium name="WormBaseParasite"/>
        </authorList>
    </citation>
    <scope>IDENTIFICATION</scope>
</reference>
<proteinExistence type="predicted"/>
<evidence type="ECO:0000313" key="1">
    <source>
        <dbReference type="Proteomes" id="UP000035681"/>
    </source>
</evidence>
<organism evidence="1 2">
    <name type="scientific">Strongyloides stercoralis</name>
    <name type="common">Threadworm</name>
    <dbReference type="NCBI Taxonomy" id="6248"/>
    <lineage>
        <taxon>Eukaryota</taxon>
        <taxon>Metazoa</taxon>
        <taxon>Ecdysozoa</taxon>
        <taxon>Nematoda</taxon>
        <taxon>Chromadorea</taxon>
        <taxon>Rhabditida</taxon>
        <taxon>Tylenchina</taxon>
        <taxon>Panagrolaimomorpha</taxon>
        <taxon>Strongyloidoidea</taxon>
        <taxon>Strongyloididae</taxon>
        <taxon>Strongyloides</taxon>
    </lineage>
</organism>
<protein>
    <submittedName>
        <fullName evidence="2">Uncharacterized protein</fullName>
    </submittedName>
</protein>